<dbReference type="RefSeq" id="WP_108959732.1">
    <property type="nucleotide sequence ID" value="NZ_BFAZ01000009.1"/>
</dbReference>
<dbReference type="Gene3D" id="3.40.50.150">
    <property type="entry name" value="Vaccinia Virus protein VP39"/>
    <property type="match status" value="1"/>
</dbReference>
<dbReference type="AlphaFoldDB" id="A0A2P2DDE2"/>
<evidence type="ECO:0000313" key="1">
    <source>
        <dbReference type="EMBL" id="GBF42650.1"/>
    </source>
</evidence>
<evidence type="ECO:0000313" key="2">
    <source>
        <dbReference type="Proteomes" id="UP000245206"/>
    </source>
</evidence>
<name>A0A2P2DDE2_9LEPT</name>
<keyword evidence="2" id="KW-1185">Reference proteome</keyword>
<organism evidence="1 2">
    <name type="scientific">Leptospira ellinghausenii</name>
    <dbReference type="NCBI Taxonomy" id="1917822"/>
    <lineage>
        <taxon>Bacteria</taxon>
        <taxon>Pseudomonadati</taxon>
        <taxon>Spirochaetota</taxon>
        <taxon>Spirochaetia</taxon>
        <taxon>Leptospirales</taxon>
        <taxon>Leptospiraceae</taxon>
        <taxon>Leptospira</taxon>
    </lineage>
</organism>
<comment type="caution">
    <text evidence="1">The sequence shown here is derived from an EMBL/GenBank/DDBJ whole genome shotgun (WGS) entry which is preliminary data.</text>
</comment>
<dbReference type="Gene3D" id="3.30.2130.30">
    <property type="match status" value="1"/>
</dbReference>
<dbReference type="InterPro" id="IPR029063">
    <property type="entry name" value="SAM-dependent_MTases_sf"/>
</dbReference>
<dbReference type="Proteomes" id="UP000245206">
    <property type="component" value="Unassembled WGS sequence"/>
</dbReference>
<dbReference type="EMBL" id="BFAZ01000009">
    <property type="protein sequence ID" value="GBF42650.1"/>
    <property type="molecule type" value="Genomic_DNA"/>
</dbReference>
<accession>A0A2P2DDE2</accession>
<reference evidence="2" key="1">
    <citation type="journal article" date="2019" name="Microbiol. Immunol.">
        <title>Molecular and phenotypic characterization of Leptospira johnsonii sp. nov., Leptospira ellinghausenii sp. nov. and Leptospira ryugenii sp. nov. isolated from soil and water in Japan.</title>
        <authorList>
            <person name="Masuzawa T."/>
            <person name="Saito M."/>
            <person name="Nakao R."/>
            <person name="Nikaido Y."/>
            <person name="Matsumoto M."/>
            <person name="Ogawa M."/>
            <person name="Yokoyama M."/>
            <person name="Hidaka Y."/>
            <person name="Tomita J."/>
            <person name="Sakakibara K."/>
            <person name="Suzuki K."/>
            <person name="Yasuda S."/>
            <person name="Sato H."/>
            <person name="Yamaguchi M."/>
            <person name="Yoshida S.I."/>
            <person name="Koizumi N."/>
            <person name="Kawamura Y."/>
        </authorList>
    </citation>
    <scope>NUCLEOTIDE SEQUENCE [LARGE SCALE GENOMIC DNA]</scope>
    <source>
        <strain evidence="2">E18</strain>
    </source>
</reference>
<dbReference type="OrthoDB" id="336435at2"/>
<proteinExistence type="predicted"/>
<protein>
    <submittedName>
        <fullName evidence="1">Uncharacterized protein</fullName>
    </submittedName>
</protein>
<gene>
    <name evidence="1" type="ORF">LPTSP2_19400</name>
</gene>
<sequence length="404" mass="47517">MNWKFKIRKPQLGTPLTWELYFPPGTSTWVGEKVKEILDHVPLPNQPEANVRVFSEKIKIENVNPHQITYLLFNGYFIRDLRLVIARTNDWDMSADRRDEEWDRILTEAVNIAKPLFTDLETKFYEIKQNLHISFFEEEVTVTLSVLGEPGYKRGIKANFPTSAPIPEDLAHILTEQCFQIFSIPKESVQLVYIPFAGTMTFATEWRLAEEKIPYLILPRDLVWKKLNLFPTKSWEHFLKKRDSLNTNLKLTPMVIQDTDPALEPYWQKEMDHWRKWIHVDTIDHTISDFLKTFPVFPEGKESSTHYFLPLNPPYGYRKNERIGPDEKLYSKIGKRLGELSQVLQNEIPLIGYILCPTEEKWSECMKDLRAFTKKTIHVTHGGIDLRVLFFHSEGKPERRSNRI</sequence>